<evidence type="ECO:0000313" key="4">
    <source>
        <dbReference type="Proteomes" id="UP001143480"/>
    </source>
</evidence>
<dbReference type="InterPro" id="IPR013766">
    <property type="entry name" value="Thioredoxin_domain"/>
</dbReference>
<dbReference type="Proteomes" id="UP001143480">
    <property type="component" value="Unassembled WGS sequence"/>
</dbReference>
<dbReference type="InterPro" id="IPR012336">
    <property type="entry name" value="Thioredoxin-like_fold"/>
</dbReference>
<sequence length="198" mass="21509">MTTTPFQVSVPRLTVPVGPDDHTLGPAGAPVSLVEYGDFQCPYCAMSHAILRDLLRLRGELVRYTYRHFPLTNVHPYADLAAEVAEAAAERNAFWPMRDWLFANREGINPRRLMVGVERLGLPSSEIGDEVGAHLYLDRVRRDLVGGVRSGVGGTPTFFVNGVRHDGGYALADLLEAVDEAAEAAVPPVSGNSGQSIR</sequence>
<dbReference type="PANTHER" id="PTHR13887">
    <property type="entry name" value="GLUTATHIONE S-TRANSFERASE KAPPA"/>
    <property type="match status" value="1"/>
</dbReference>
<dbReference type="PANTHER" id="PTHR13887:SF55">
    <property type="entry name" value="SLR0313 PROTEIN"/>
    <property type="match status" value="1"/>
</dbReference>
<dbReference type="PROSITE" id="PS51352">
    <property type="entry name" value="THIOREDOXIN_2"/>
    <property type="match status" value="1"/>
</dbReference>
<dbReference type="RefSeq" id="WP_261961994.1">
    <property type="nucleotide sequence ID" value="NZ_BAAAXA010000001.1"/>
</dbReference>
<comment type="similarity">
    <text evidence="1">Belongs to the thioredoxin family. DsbA subfamily.</text>
</comment>
<dbReference type="AlphaFoldDB" id="A0A9W6KV92"/>
<organism evidence="3 4">
    <name type="scientific">Dactylosporangium matsuzakiense</name>
    <dbReference type="NCBI Taxonomy" id="53360"/>
    <lineage>
        <taxon>Bacteria</taxon>
        <taxon>Bacillati</taxon>
        <taxon>Actinomycetota</taxon>
        <taxon>Actinomycetes</taxon>
        <taxon>Micromonosporales</taxon>
        <taxon>Micromonosporaceae</taxon>
        <taxon>Dactylosporangium</taxon>
    </lineage>
</organism>
<keyword evidence="4" id="KW-1185">Reference proteome</keyword>
<dbReference type="Pfam" id="PF13462">
    <property type="entry name" value="Thioredoxin_4"/>
    <property type="match status" value="1"/>
</dbReference>
<protein>
    <recommendedName>
        <fullName evidence="2">Thioredoxin domain-containing protein</fullName>
    </recommendedName>
</protein>
<gene>
    <name evidence="3" type="ORF">GCM10017581_078320</name>
</gene>
<reference evidence="3" key="2">
    <citation type="submission" date="2023-01" db="EMBL/GenBank/DDBJ databases">
        <authorList>
            <person name="Sun Q."/>
            <person name="Evtushenko L."/>
        </authorList>
    </citation>
    <scope>NUCLEOTIDE SEQUENCE</scope>
    <source>
        <strain evidence="3">VKM Ac-1321</strain>
    </source>
</reference>
<reference evidence="3" key="1">
    <citation type="journal article" date="2014" name="Int. J. Syst. Evol. Microbiol.">
        <title>Complete genome sequence of Corynebacterium casei LMG S-19264T (=DSM 44701T), isolated from a smear-ripened cheese.</title>
        <authorList>
            <consortium name="US DOE Joint Genome Institute (JGI-PGF)"/>
            <person name="Walter F."/>
            <person name="Albersmeier A."/>
            <person name="Kalinowski J."/>
            <person name="Ruckert C."/>
        </authorList>
    </citation>
    <scope>NUCLEOTIDE SEQUENCE</scope>
    <source>
        <strain evidence="3">VKM Ac-1321</strain>
    </source>
</reference>
<comment type="caution">
    <text evidence="3">The sequence shown here is derived from an EMBL/GenBank/DDBJ whole genome shotgun (WGS) entry which is preliminary data.</text>
</comment>
<dbReference type="Gene3D" id="3.40.30.10">
    <property type="entry name" value="Glutaredoxin"/>
    <property type="match status" value="1"/>
</dbReference>
<dbReference type="SUPFAM" id="SSF52833">
    <property type="entry name" value="Thioredoxin-like"/>
    <property type="match status" value="1"/>
</dbReference>
<dbReference type="CDD" id="cd02972">
    <property type="entry name" value="DsbA_family"/>
    <property type="match status" value="1"/>
</dbReference>
<accession>A0A9W6KV92</accession>
<evidence type="ECO:0000259" key="2">
    <source>
        <dbReference type="PROSITE" id="PS51352"/>
    </source>
</evidence>
<proteinExistence type="inferred from homology"/>
<name>A0A9W6KV92_9ACTN</name>
<feature type="domain" description="Thioredoxin" evidence="2">
    <location>
        <begin position="1"/>
        <end position="183"/>
    </location>
</feature>
<evidence type="ECO:0000256" key="1">
    <source>
        <dbReference type="ARBA" id="ARBA00005791"/>
    </source>
</evidence>
<evidence type="ECO:0000313" key="3">
    <source>
        <dbReference type="EMBL" id="GLL06084.1"/>
    </source>
</evidence>
<dbReference type="EMBL" id="BSFP01000066">
    <property type="protein sequence ID" value="GLL06084.1"/>
    <property type="molecule type" value="Genomic_DNA"/>
</dbReference>
<dbReference type="InterPro" id="IPR036249">
    <property type="entry name" value="Thioredoxin-like_sf"/>
</dbReference>